<evidence type="ECO:0000313" key="1">
    <source>
        <dbReference type="EMBL" id="KAG6512606.1"/>
    </source>
</evidence>
<accession>A0A8J5LBY0</accession>
<dbReference type="SUPFAM" id="SSF81558">
    <property type="entry name" value="Photosystem I subunits PsaA/PsaB"/>
    <property type="match status" value="1"/>
</dbReference>
<dbReference type="EMBL" id="JACMSC010000008">
    <property type="protein sequence ID" value="KAG6512606.1"/>
    <property type="molecule type" value="Genomic_DNA"/>
</dbReference>
<proteinExistence type="predicted"/>
<reference evidence="1 2" key="1">
    <citation type="submission" date="2020-08" db="EMBL/GenBank/DDBJ databases">
        <title>Plant Genome Project.</title>
        <authorList>
            <person name="Zhang R.-G."/>
        </authorList>
    </citation>
    <scope>NUCLEOTIDE SEQUENCE [LARGE SCALE GENOMIC DNA]</scope>
    <source>
        <tissue evidence="1">Rhizome</tissue>
    </source>
</reference>
<dbReference type="PANTHER" id="PTHR11439:SF517">
    <property type="entry name" value="CYSTEINE-RICH RLK (RECEPTOR-LIKE PROTEIN KINASE) 8"/>
    <property type="match status" value="1"/>
</dbReference>
<sequence>MWRQAVYGELVAVDSKVALLPIPLGTADFLVHHIHAFTIHVTVLILLKDVLFAHSSRLIPDKAILGFRFPCDGLGRGGTFGKCSRMFGLLVHAVSINIHSFCLPSLVIHAELRRKQSAIGIYSHVLSFSKQKASGAVCYSDAVGELCADEFSACLCSQAAAGDVDGDEEGLHLPSPAEGPGPPSGIWLHRWSSKQWRGLSSNQALDRHLECGVKLSKHDDEEKVIPTFFKSLVGSLRYLTCTRPDILYAVGLVSRYMEDPTTTHLKIAKRILRYIKVLFPTHPPPPCSGHLRSKPKSTISNGKGLGQVVAVVAARPVKGEERLYWRVEHGGLLLQSLPQGPVPICLSLGRFASPDLSTRPVCLSPDLSIRPVCLSLGRSASPDMPICPPDTKLLGLPLTRPVCPLGQPFCPVDLSDLLRPLVLFGRSTRSVNTVQTVFIT</sequence>
<organism evidence="1 2">
    <name type="scientific">Zingiber officinale</name>
    <name type="common">Ginger</name>
    <name type="synonym">Amomum zingiber</name>
    <dbReference type="NCBI Taxonomy" id="94328"/>
    <lineage>
        <taxon>Eukaryota</taxon>
        <taxon>Viridiplantae</taxon>
        <taxon>Streptophyta</taxon>
        <taxon>Embryophyta</taxon>
        <taxon>Tracheophyta</taxon>
        <taxon>Spermatophyta</taxon>
        <taxon>Magnoliopsida</taxon>
        <taxon>Liliopsida</taxon>
        <taxon>Zingiberales</taxon>
        <taxon>Zingiberaceae</taxon>
        <taxon>Zingiber</taxon>
    </lineage>
</organism>
<dbReference type="Pfam" id="PF00223">
    <property type="entry name" value="PsaA_PsaB"/>
    <property type="match status" value="1"/>
</dbReference>
<dbReference type="AlphaFoldDB" id="A0A8J5LBY0"/>
<dbReference type="GO" id="GO:0009579">
    <property type="term" value="C:thylakoid"/>
    <property type="evidence" value="ECO:0007669"/>
    <property type="project" value="InterPro"/>
</dbReference>
<dbReference type="PRINTS" id="PR00257">
    <property type="entry name" value="PHOTSYSPSAAB"/>
</dbReference>
<dbReference type="Gene3D" id="1.20.1130.10">
    <property type="entry name" value="Photosystem I PsaA/PsaB"/>
    <property type="match status" value="1"/>
</dbReference>
<dbReference type="GO" id="GO:0015979">
    <property type="term" value="P:photosynthesis"/>
    <property type="evidence" value="ECO:0007669"/>
    <property type="project" value="InterPro"/>
</dbReference>
<dbReference type="InterPro" id="IPR001280">
    <property type="entry name" value="PSI_PsaA/B"/>
</dbReference>
<evidence type="ECO:0008006" key="3">
    <source>
        <dbReference type="Google" id="ProtNLM"/>
    </source>
</evidence>
<dbReference type="Proteomes" id="UP000734854">
    <property type="component" value="Unassembled WGS sequence"/>
</dbReference>
<dbReference type="PANTHER" id="PTHR11439">
    <property type="entry name" value="GAG-POL-RELATED RETROTRANSPOSON"/>
    <property type="match status" value="1"/>
</dbReference>
<gene>
    <name evidence="1" type="ORF">ZIOFF_030731</name>
</gene>
<name>A0A8J5LBY0_ZINOF</name>
<dbReference type="GO" id="GO:0016020">
    <property type="term" value="C:membrane"/>
    <property type="evidence" value="ECO:0007669"/>
    <property type="project" value="InterPro"/>
</dbReference>
<comment type="caution">
    <text evidence="1">The sequence shown here is derived from an EMBL/GenBank/DDBJ whole genome shotgun (WGS) entry which is preliminary data.</text>
</comment>
<protein>
    <recommendedName>
        <fullName evidence="3">Mitochondrial protein</fullName>
    </recommendedName>
</protein>
<dbReference type="InterPro" id="IPR036408">
    <property type="entry name" value="PSI_PsaA/B_sf"/>
</dbReference>
<keyword evidence="2" id="KW-1185">Reference proteome</keyword>
<evidence type="ECO:0000313" key="2">
    <source>
        <dbReference type="Proteomes" id="UP000734854"/>
    </source>
</evidence>